<evidence type="ECO:0000256" key="1">
    <source>
        <dbReference type="SAM" id="MobiDB-lite"/>
    </source>
</evidence>
<feature type="compositionally biased region" description="Low complexity" evidence="1">
    <location>
        <begin position="67"/>
        <end position="79"/>
    </location>
</feature>
<protein>
    <submittedName>
        <fullName evidence="2">Uncharacterized protein</fullName>
    </submittedName>
</protein>
<feature type="compositionally biased region" description="Basic and acidic residues" evidence="1">
    <location>
        <begin position="1"/>
        <end position="12"/>
    </location>
</feature>
<dbReference type="AlphaFoldDB" id="A0A6J4TNH2"/>
<feature type="compositionally biased region" description="Basic residues" evidence="1">
    <location>
        <begin position="97"/>
        <end position="121"/>
    </location>
</feature>
<sequence length="151" mass="17000">GPRPDRARDVHRSAHRARLGAHHRAAAPRPLVRRRGRRDRPATRRRDGRALGGFRRHPRPRRRGRAAHPLLLPLGALRGPGRRGAGRGQLDPGRVHAAARGRRHTAARRRERLRLPRHLGRAARPQPRGEHRGLAARDRRAARVRGAGRGL</sequence>
<feature type="non-terminal residue" evidence="2">
    <location>
        <position position="1"/>
    </location>
</feature>
<accession>A0A6J4TNH2</accession>
<feature type="non-terminal residue" evidence="2">
    <location>
        <position position="151"/>
    </location>
</feature>
<feature type="compositionally biased region" description="Basic residues" evidence="1">
    <location>
        <begin position="13"/>
        <end position="38"/>
    </location>
</feature>
<gene>
    <name evidence="2" type="ORF">AVDCRST_MAG13-3921</name>
</gene>
<reference evidence="2" key="1">
    <citation type="submission" date="2020-02" db="EMBL/GenBank/DDBJ databases">
        <authorList>
            <person name="Meier V. D."/>
        </authorList>
    </citation>
    <scope>NUCLEOTIDE SEQUENCE</scope>
    <source>
        <strain evidence="2">AVDCRST_MAG13</strain>
    </source>
</reference>
<feature type="compositionally biased region" description="Basic and acidic residues" evidence="1">
    <location>
        <begin position="39"/>
        <end position="49"/>
    </location>
</feature>
<organism evidence="2">
    <name type="scientific">uncultured Solirubrobacteraceae bacterium</name>
    <dbReference type="NCBI Taxonomy" id="1162706"/>
    <lineage>
        <taxon>Bacteria</taxon>
        <taxon>Bacillati</taxon>
        <taxon>Actinomycetota</taxon>
        <taxon>Thermoleophilia</taxon>
        <taxon>Solirubrobacterales</taxon>
        <taxon>Solirubrobacteraceae</taxon>
        <taxon>environmental samples</taxon>
    </lineage>
</organism>
<name>A0A6J4TNH2_9ACTN</name>
<feature type="compositionally biased region" description="Basic and acidic residues" evidence="1">
    <location>
        <begin position="127"/>
        <end position="141"/>
    </location>
</feature>
<feature type="region of interest" description="Disordered" evidence="1">
    <location>
        <begin position="1"/>
        <end position="151"/>
    </location>
</feature>
<evidence type="ECO:0000313" key="2">
    <source>
        <dbReference type="EMBL" id="CAA9528168.1"/>
    </source>
</evidence>
<proteinExistence type="predicted"/>
<dbReference type="EMBL" id="CADCVO010000605">
    <property type="protein sequence ID" value="CAA9528168.1"/>
    <property type="molecule type" value="Genomic_DNA"/>
</dbReference>
<feature type="compositionally biased region" description="Basic residues" evidence="1">
    <location>
        <begin position="54"/>
        <end position="66"/>
    </location>
</feature>